<reference evidence="2 3" key="1">
    <citation type="submission" date="2015-03" db="EMBL/GenBank/DDBJ databases">
        <title>Caedibacter varicaedens, whole genome shotgun sequence.</title>
        <authorList>
            <person name="Suzuki H."/>
            <person name="Dapper A.L."/>
            <person name="Gibson A.K."/>
            <person name="Jackson C."/>
            <person name="Lee H."/>
            <person name="Pejaver V.R."/>
            <person name="Doak T."/>
            <person name="Lynch M."/>
        </authorList>
    </citation>
    <scope>NUCLEOTIDE SEQUENCE [LARGE SCALE GENOMIC DNA]</scope>
</reference>
<dbReference type="GO" id="GO:0005524">
    <property type="term" value="F:ATP binding"/>
    <property type="evidence" value="ECO:0007669"/>
    <property type="project" value="InterPro"/>
</dbReference>
<proteinExistence type="predicted"/>
<dbReference type="Pfam" id="PF01695">
    <property type="entry name" value="IstB_IS21"/>
    <property type="match status" value="1"/>
</dbReference>
<feature type="domain" description="IstB-like ATP-binding" evidence="1">
    <location>
        <begin position="13"/>
        <end position="89"/>
    </location>
</feature>
<dbReference type="STRING" id="1629334.Cva_00583"/>
<sequence length="91" mass="10498">MNLQYQRLQEMCDSLKLISVAQGYSDLAQDAVKNQVSYTDFLEKLLEAEIKERQRRKSTYLTKIAGFPAIKTLDDFDYSFAGSIKKQPLKN</sequence>
<evidence type="ECO:0000313" key="2">
    <source>
        <dbReference type="EMBL" id="GAO97941.1"/>
    </source>
</evidence>
<gene>
    <name evidence="2" type="ORF">Cva_00583</name>
</gene>
<organism evidence="2 3">
    <name type="scientific">Caedimonas varicaedens</name>
    <dbReference type="NCBI Taxonomy" id="1629334"/>
    <lineage>
        <taxon>Bacteria</taxon>
        <taxon>Pseudomonadati</taxon>
        <taxon>Pseudomonadota</taxon>
        <taxon>Alphaproteobacteria</taxon>
        <taxon>Holosporales</taxon>
        <taxon>Caedimonadaceae</taxon>
        <taxon>Caedimonas</taxon>
    </lineage>
</organism>
<comment type="caution">
    <text evidence="2">The sequence shown here is derived from an EMBL/GenBank/DDBJ whole genome shotgun (WGS) entry which is preliminary data.</text>
</comment>
<dbReference type="InterPro" id="IPR002611">
    <property type="entry name" value="IstB_ATP-bd"/>
</dbReference>
<evidence type="ECO:0000313" key="3">
    <source>
        <dbReference type="Proteomes" id="UP000036771"/>
    </source>
</evidence>
<accession>A0A0K8MBQ3</accession>
<protein>
    <submittedName>
        <fullName evidence="2">Transposase/IS protein</fullName>
    </submittedName>
</protein>
<name>A0A0K8MBQ3_9PROT</name>
<dbReference type="EMBL" id="BBVC01000020">
    <property type="protein sequence ID" value="GAO97941.1"/>
    <property type="molecule type" value="Genomic_DNA"/>
</dbReference>
<evidence type="ECO:0000259" key="1">
    <source>
        <dbReference type="Pfam" id="PF01695"/>
    </source>
</evidence>
<dbReference type="Proteomes" id="UP000036771">
    <property type="component" value="Unassembled WGS sequence"/>
</dbReference>
<dbReference type="AlphaFoldDB" id="A0A0K8MBQ3"/>
<keyword evidence="3" id="KW-1185">Reference proteome</keyword>